<feature type="non-terminal residue" evidence="1">
    <location>
        <position position="1"/>
    </location>
</feature>
<comment type="caution">
    <text evidence="1">The sequence shown here is derived from an EMBL/GenBank/DDBJ whole genome shotgun (WGS) entry which is preliminary data.</text>
</comment>
<gene>
    <name evidence="1" type="ORF">CROQUDRAFT_50824</name>
</gene>
<protein>
    <submittedName>
        <fullName evidence="1">Uncharacterized protein</fullName>
    </submittedName>
</protein>
<accession>A0A9P6NDL2</accession>
<evidence type="ECO:0000313" key="2">
    <source>
        <dbReference type="Proteomes" id="UP000886653"/>
    </source>
</evidence>
<evidence type="ECO:0000313" key="1">
    <source>
        <dbReference type="EMBL" id="KAG0142083.1"/>
    </source>
</evidence>
<proteinExistence type="predicted"/>
<organism evidence="1 2">
    <name type="scientific">Cronartium quercuum f. sp. fusiforme G11</name>
    <dbReference type="NCBI Taxonomy" id="708437"/>
    <lineage>
        <taxon>Eukaryota</taxon>
        <taxon>Fungi</taxon>
        <taxon>Dikarya</taxon>
        <taxon>Basidiomycota</taxon>
        <taxon>Pucciniomycotina</taxon>
        <taxon>Pucciniomycetes</taxon>
        <taxon>Pucciniales</taxon>
        <taxon>Coleosporiaceae</taxon>
        <taxon>Cronartium</taxon>
    </lineage>
</organism>
<sequence>EWQKTFPSEVYSHHQRIQMKEKLQFDALNLKSSEGLATNCPQCFGPGPSNNQSNASC</sequence>
<reference evidence="1" key="1">
    <citation type="submission" date="2013-11" db="EMBL/GenBank/DDBJ databases">
        <title>Genome sequence of the fusiform rust pathogen reveals effectors for host alternation and coevolution with pine.</title>
        <authorList>
            <consortium name="DOE Joint Genome Institute"/>
            <person name="Smith K."/>
            <person name="Pendleton A."/>
            <person name="Kubisiak T."/>
            <person name="Anderson C."/>
            <person name="Salamov A."/>
            <person name="Aerts A."/>
            <person name="Riley R."/>
            <person name="Clum A."/>
            <person name="Lindquist E."/>
            <person name="Ence D."/>
            <person name="Campbell M."/>
            <person name="Kronenberg Z."/>
            <person name="Feau N."/>
            <person name="Dhillon B."/>
            <person name="Hamelin R."/>
            <person name="Burleigh J."/>
            <person name="Smith J."/>
            <person name="Yandell M."/>
            <person name="Nelson C."/>
            <person name="Grigoriev I."/>
            <person name="Davis J."/>
        </authorList>
    </citation>
    <scope>NUCLEOTIDE SEQUENCE</scope>
    <source>
        <strain evidence="1">G11</strain>
    </source>
</reference>
<dbReference type="Proteomes" id="UP000886653">
    <property type="component" value="Unassembled WGS sequence"/>
</dbReference>
<dbReference type="EMBL" id="MU167361">
    <property type="protein sequence ID" value="KAG0142083.1"/>
    <property type="molecule type" value="Genomic_DNA"/>
</dbReference>
<dbReference type="AlphaFoldDB" id="A0A9P6NDL2"/>
<keyword evidence="2" id="KW-1185">Reference proteome</keyword>
<name>A0A9P6NDL2_9BASI</name>